<comment type="subcellular location">
    <subcellularLocation>
        <location evidence="2">Membrane</location>
        <topology evidence="2">Multi-pass membrane protein</topology>
    </subcellularLocation>
</comment>
<dbReference type="Gene3D" id="1.20.58.340">
    <property type="entry name" value="Magnesium transport protein CorA, transmembrane region"/>
    <property type="match status" value="1"/>
</dbReference>
<dbReference type="EnsemblPlants" id="Pp3c4_21750V3.2">
    <property type="protein sequence ID" value="Pp3c4_21750V3.2"/>
    <property type="gene ID" value="Pp3c4_21750"/>
</dbReference>
<reference evidence="3 5" key="2">
    <citation type="journal article" date="2018" name="Plant J.">
        <title>The Physcomitrella patens chromosome-scale assembly reveals moss genome structure and evolution.</title>
        <authorList>
            <person name="Lang D."/>
            <person name="Ullrich K.K."/>
            <person name="Murat F."/>
            <person name="Fuchs J."/>
            <person name="Jenkins J."/>
            <person name="Haas F.B."/>
            <person name="Piednoel M."/>
            <person name="Gundlach H."/>
            <person name="Van Bel M."/>
            <person name="Meyberg R."/>
            <person name="Vives C."/>
            <person name="Morata J."/>
            <person name="Symeonidi A."/>
            <person name="Hiss M."/>
            <person name="Muchero W."/>
            <person name="Kamisugi Y."/>
            <person name="Saleh O."/>
            <person name="Blanc G."/>
            <person name="Decker E.L."/>
            <person name="van Gessel N."/>
            <person name="Grimwood J."/>
            <person name="Hayes R.D."/>
            <person name="Graham S.W."/>
            <person name="Gunter L.E."/>
            <person name="McDaniel S.F."/>
            <person name="Hoernstein S.N.W."/>
            <person name="Larsson A."/>
            <person name="Li F.W."/>
            <person name="Perroud P.F."/>
            <person name="Phillips J."/>
            <person name="Ranjan P."/>
            <person name="Rokshar D.S."/>
            <person name="Rothfels C.J."/>
            <person name="Schneider L."/>
            <person name="Shu S."/>
            <person name="Stevenson D.W."/>
            <person name="Thummler F."/>
            <person name="Tillich M."/>
            <person name="Villarreal Aguilar J.C."/>
            <person name="Widiez T."/>
            <person name="Wong G.K."/>
            <person name="Wymore A."/>
            <person name="Zhang Y."/>
            <person name="Zimmer A.D."/>
            <person name="Quatrano R.S."/>
            <person name="Mayer K.F.X."/>
            <person name="Goodstein D."/>
            <person name="Casacuberta J.M."/>
            <person name="Vandepoele K."/>
            <person name="Reski R."/>
            <person name="Cuming A.C."/>
            <person name="Tuskan G.A."/>
            <person name="Maumus F."/>
            <person name="Salse J."/>
            <person name="Schmutz J."/>
            <person name="Rensing S.A."/>
        </authorList>
    </citation>
    <scope>NUCLEOTIDE SEQUENCE [LARGE SCALE GENOMIC DNA]</scope>
    <source>
        <strain evidence="4 5">cv. Gransden 2004</strain>
    </source>
</reference>
<sequence>MYSRNVAALSVSKLYPSLQLRSAAKTEKPFMKRPAVYKSADDQPISRSPDAGEKVVPLPVLMSRRMGSRTWMRFDAIGNSEIFDCDRNGLLKRVSVLARDLRILGPMFSRSSHILARENSMVINLDFVKAIITSKEVYVPDPFIREAKPFVEQLGMRFSPQNKLWINPGELSMSPVGQVCTTDDSLQEQLPFEFQVLEIALDVVCSHLETNVHALEMTARPALNMLTRGVSTRSLELVRMVKSRLTHLSARSQKVRDELMQLLEDDEEMADLHLTRKQLRIQHLDPPPQTKSSDTLVTMSSAASLKLARQNSYRGNGHCNRRSSVTPSTTRVYDVEELEMLLDAYFMQVDAGLNKLSLVREYIDDTEDYVNVRLDHLRNQLFQFQITLGASALSISAAMGIIGVFCINIYNLSPYNNPDWFVPSLCCSMLIAFLVYVGIVSYVQWKGLFEK</sequence>
<keyword evidence="2" id="KW-0406">Ion transport</keyword>
<organism evidence="3">
    <name type="scientific">Physcomitrium patens</name>
    <name type="common">Spreading-leaved earth moss</name>
    <name type="synonym">Physcomitrella patens</name>
    <dbReference type="NCBI Taxonomy" id="3218"/>
    <lineage>
        <taxon>Eukaryota</taxon>
        <taxon>Viridiplantae</taxon>
        <taxon>Streptophyta</taxon>
        <taxon>Embryophyta</taxon>
        <taxon>Bryophyta</taxon>
        <taxon>Bryophytina</taxon>
        <taxon>Bryopsida</taxon>
        <taxon>Funariidae</taxon>
        <taxon>Funariales</taxon>
        <taxon>Funariaceae</taxon>
        <taxon>Physcomitrium</taxon>
    </lineage>
</organism>
<feature type="transmembrane region" description="Helical" evidence="2">
    <location>
        <begin position="386"/>
        <end position="410"/>
    </location>
</feature>
<dbReference type="Gene3D" id="2.40.128.330">
    <property type="match status" value="1"/>
</dbReference>
<dbReference type="Proteomes" id="UP000006727">
    <property type="component" value="Chromosome 4"/>
</dbReference>
<keyword evidence="2" id="KW-1133">Transmembrane helix</keyword>
<keyword evidence="2" id="KW-0472">Membrane</keyword>
<evidence type="ECO:0000313" key="4">
    <source>
        <dbReference type="EnsemblPlants" id="Pp3c4_21750V3.1"/>
    </source>
</evidence>
<proteinExistence type="inferred from homology"/>
<dbReference type="EnsemblPlants" id="Pp3c4_21750V3.1">
    <property type="protein sequence ID" value="Pp3c4_21750V3.1"/>
    <property type="gene ID" value="Pp3c4_21750"/>
</dbReference>
<comment type="similarity">
    <text evidence="1 2">Belongs to the CorA metal ion transporter (MIT) (TC 1.A.35.5) family.</text>
</comment>
<dbReference type="EnsemblPlants" id="Pp3c4_21750V3.3">
    <property type="protein sequence ID" value="Pp3c4_21750V3.3"/>
    <property type="gene ID" value="Pp3c4_21750"/>
</dbReference>
<dbReference type="Gramene" id="Pp3c4_21750V3.1">
    <property type="protein sequence ID" value="Pp3c4_21750V3.1"/>
    <property type="gene ID" value="Pp3c4_21750"/>
</dbReference>
<dbReference type="AlphaFoldDB" id="A0A2K1KPH2"/>
<dbReference type="CDD" id="cd12823">
    <property type="entry name" value="Mrs2_Mfm1p-like"/>
    <property type="match status" value="1"/>
</dbReference>
<keyword evidence="2" id="KW-0812">Transmembrane</keyword>
<name>A0A2K1KPH2_PHYPA</name>
<evidence type="ECO:0000256" key="1">
    <source>
        <dbReference type="ARBA" id="ARBA00007535"/>
    </source>
</evidence>
<dbReference type="EMBL" id="ABEU02000004">
    <property type="protein sequence ID" value="PNR55679.1"/>
    <property type="molecule type" value="Genomic_DNA"/>
</dbReference>
<dbReference type="InterPro" id="IPR039204">
    <property type="entry name" value="MRS2-like"/>
</dbReference>
<dbReference type="FunCoup" id="A0A2K1KPH2">
    <property type="interactions" value="1216"/>
</dbReference>
<dbReference type="Gramene" id="Pp3c4_21750V3.2">
    <property type="protein sequence ID" value="Pp3c4_21750V3.2"/>
    <property type="gene ID" value="Pp3c4_21750"/>
</dbReference>
<dbReference type="OrthoDB" id="10251508at2759"/>
<dbReference type="GO" id="GO:0015693">
    <property type="term" value="P:magnesium ion transport"/>
    <property type="evidence" value="ECO:0000318"/>
    <property type="project" value="GO_Central"/>
</dbReference>
<dbReference type="PANTHER" id="PTHR13890">
    <property type="entry name" value="RNA SPLICING PROTEIN MRS2, MITOCHONDRIAL"/>
    <property type="match status" value="1"/>
</dbReference>
<comment type="function">
    <text evidence="2">Magnesium transporter that may mediate the influx of magnesium.</text>
</comment>
<dbReference type="Pfam" id="PF22099">
    <property type="entry name" value="MRS2-like"/>
    <property type="match status" value="1"/>
</dbReference>
<dbReference type="RefSeq" id="XP_024373106.1">
    <property type="nucleotide sequence ID" value="XM_024517338.2"/>
</dbReference>
<dbReference type="PANTHER" id="PTHR13890:SF2">
    <property type="entry name" value="MAGNESIUM TRANSPORTER MRS2-4-RELATED"/>
    <property type="match status" value="1"/>
</dbReference>
<dbReference type="GO" id="GO:0015095">
    <property type="term" value="F:magnesium ion transmembrane transporter activity"/>
    <property type="evidence" value="ECO:0000318"/>
    <property type="project" value="GO_Central"/>
</dbReference>
<feature type="transmembrane region" description="Helical" evidence="2">
    <location>
        <begin position="422"/>
        <end position="443"/>
    </location>
</feature>
<accession>A0A2K1KPH2</accession>
<keyword evidence="5" id="KW-1185">Reference proteome</keyword>
<evidence type="ECO:0000313" key="3">
    <source>
        <dbReference type="EMBL" id="PNR55679.1"/>
    </source>
</evidence>
<dbReference type="KEGG" id="ppp:112281135"/>
<evidence type="ECO:0000256" key="2">
    <source>
        <dbReference type="RuleBase" id="RU366041"/>
    </source>
</evidence>
<gene>
    <name evidence="4" type="primary">LOC112281135</name>
    <name evidence="3" type="ORF">PHYPA_006576</name>
</gene>
<dbReference type="GO" id="GO:0016020">
    <property type="term" value="C:membrane"/>
    <property type="evidence" value="ECO:0007669"/>
    <property type="project" value="UniProtKB-SubCell"/>
</dbReference>
<reference evidence="3 5" key="1">
    <citation type="journal article" date="2008" name="Science">
        <title>The Physcomitrella genome reveals evolutionary insights into the conquest of land by plants.</title>
        <authorList>
            <person name="Rensing S."/>
            <person name="Lang D."/>
            <person name="Zimmer A."/>
            <person name="Terry A."/>
            <person name="Salamov A."/>
            <person name="Shapiro H."/>
            <person name="Nishiyama T."/>
            <person name="Perroud P.-F."/>
            <person name="Lindquist E."/>
            <person name="Kamisugi Y."/>
            <person name="Tanahashi T."/>
            <person name="Sakakibara K."/>
            <person name="Fujita T."/>
            <person name="Oishi K."/>
            <person name="Shin-I T."/>
            <person name="Kuroki Y."/>
            <person name="Toyoda A."/>
            <person name="Suzuki Y."/>
            <person name="Hashimoto A."/>
            <person name="Yamaguchi K."/>
            <person name="Sugano A."/>
            <person name="Kohara Y."/>
            <person name="Fujiyama A."/>
            <person name="Anterola A."/>
            <person name="Aoki S."/>
            <person name="Ashton N."/>
            <person name="Barbazuk W.B."/>
            <person name="Barker E."/>
            <person name="Bennetzen J."/>
            <person name="Bezanilla M."/>
            <person name="Blankenship R."/>
            <person name="Cho S.H."/>
            <person name="Dutcher S."/>
            <person name="Estelle M."/>
            <person name="Fawcett J.A."/>
            <person name="Gundlach H."/>
            <person name="Hanada K."/>
            <person name="Heyl A."/>
            <person name="Hicks K.A."/>
            <person name="Hugh J."/>
            <person name="Lohr M."/>
            <person name="Mayer K."/>
            <person name="Melkozernov A."/>
            <person name="Murata T."/>
            <person name="Nelson D."/>
            <person name="Pils B."/>
            <person name="Prigge M."/>
            <person name="Reiss B."/>
            <person name="Renner T."/>
            <person name="Rombauts S."/>
            <person name="Rushton P."/>
            <person name="Sanderfoot A."/>
            <person name="Schween G."/>
            <person name="Shiu S.-H."/>
            <person name="Stueber K."/>
            <person name="Theodoulou F.L."/>
            <person name="Tu H."/>
            <person name="Van de Peer Y."/>
            <person name="Verrier P.J."/>
            <person name="Waters E."/>
            <person name="Wood A."/>
            <person name="Yang L."/>
            <person name="Cove D."/>
            <person name="Cuming A."/>
            <person name="Hasebe M."/>
            <person name="Lucas S."/>
            <person name="Mishler D.B."/>
            <person name="Reski R."/>
            <person name="Grigoriev I."/>
            <person name="Quatrano R.S."/>
            <person name="Boore J.L."/>
        </authorList>
    </citation>
    <scope>NUCLEOTIDE SEQUENCE [LARGE SCALE GENOMIC DNA]</scope>
    <source>
        <strain evidence="4 5">cv. Gransden 2004</strain>
    </source>
</reference>
<dbReference type="GeneID" id="112281135"/>
<evidence type="ECO:0000313" key="5">
    <source>
        <dbReference type="Proteomes" id="UP000006727"/>
    </source>
</evidence>
<dbReference type="PaxDb" id="3218-PP1S430_6V6.1"/>
<keyword evidence="2" id="KW-0460">Magnesium</keyword>
<reference evidence="4" key="3">
    <citation type="submission" date="2020-12" db="UniProtKB">
        <authorList>
            <consortium name="EnsemblPlants"/>
        </authorList>
    </citation>
    <scope>IDENTIFICATION</scope>
</reference>
<protein>
    <recommendedName>
        <fullName evidence="2">Magnesium transporter</fullName>
    </recommendedName>
</protein>
<keyword evidence="2" id="KW-0813">Transport</keyword>
<dbReference type="Gramene" id="Pp3c4_21750V3.3">
    <property type="protein sequence ID" value="Pp3c4_21750V3.3"/>
    <property type="gene ID" value="Pp3c4_21750"/>
</dbReference>
<dbReference type="OMA" id="LVRKNMI"/>